<evidence type="ECO:0000256" key="2">
    <source>
        <dbReference type="ARBA" id="ARBA00023125"/>
    </source>
</evidence>
<dbReference type="Pfam" id="PF00455">
    <property type="entry name" value="DeoRC"/>
    <property type="match status" value="1"/>
</dbReference>
<dbReference type="GO" id="GO:0003677">
    <property type="term" value="F:DNA binding"/>
    <property type="evidence" value="ECO:0007669"/>
    <property type="project" value="UniProtKB-KW"/>
</dbReference>
<keyword evidence="1" id="KW-0805">Transcription regulation</keyword>
<dbReference type="PANTHER" id="PTHR30363">
    <property type="entry name" value="HTH-TYPE TRANSCRIPTIONAL REGULATOR SRLR-RELATED"/>
    <property type="match status" value="1"/>
</dbReference>
<dbReference type="PANTHER" id="PTHR30363:SF44">
    <property type="entry name" value="AGA OPERON TRANSCRIPTIONAL REPRESSOR-RELATED"/>
    <property type="match status" value="1"/>
</dbReference>
<dbReference type="InterPro" id="IPR014036">
    <property type="entry name" value="DeoR-like_C"/>
</dbReference>
<protein>
    <submittedName>
        <fullName evidence="5">Transcriptional regulator, DeoR family</fullName>
    </submittedName>
</protein>
<dbReference type="SMART" id="SM01134">
    <property type="entry name" value="DeoRC"/>
    <property type="match status" value="1"/>
</dbReference>
<evidence type="ECO:0000256" key="3">
    <source>
        <dbReference type="ARBA" id="ARBA00023163"/>
    </source>
</evidence>
<evidence type="ECO:0000256" key="1">
    <source>
        <dbReference type="ARBA" id="ARBA00023015"/>
    </source>
</evidence>
<dbReference type="InterPro" id="IPR018356">
    <property type="entry name" value="Tscrpt_reg_HTH_DeoR_CS"/>
</dbReference>
<evidence type="ECO:0000313" key="6">
    <source>
        <dbReference type="Proteomes" id="UP000199532"/>
    </source>
</evidence>
<keyword evidence="3" id="KW-0804">Transcription</keyword>
<dbReference type="SMART" id="SM00420">
    <property type="entry name" value="HTH_DEOR"/>
    <property type="match status" value="1"/>
</dbReference>
<sequence>MFAKTFFEMVREKRFTYILEKLHDNNEVGFSELSSDLNVSEDTIRRDIDALANNGLLLKIRGGAIPRSHNPLSFKDRIGQLRDDKEVIALKAQTLIKSGQTIFMDGGTSVYTLVSLLSTDIKLTVITNNTAIIPALSAYAGVDLIVLGGKYLKQSETVVGYQAIKMVENFQADLYFMGVCALDMEKGVTASYMEEAELKQAMLQQSGMSIALSTFDKLETFDSYRVCPIQVLDYMITEMDAQNEKFQLFKEAGIKVL</sequence>
<dbReference type="Pfam" id="PF08220">
    <property type="entry name" value="HTH_DeoR"/>
    <property type="match status" value="1"/>
</dbReference>
<evidence type="ECO:0000313" key="5">
    <source>
        <dbReference type="EMBL" id="SEJ29181.1"/>
    </source>
</evidence>
<dbReference type="InterPro" id="IPR001034">
    <property type="entry name" value="DeoR_HTH"/>
</dbReference>
<dbReference type="InterPro" id="IPR036388">
    <property type="entry name" value="WH-like_DNA-bd_sf"/>
</dbReference>
<organism evidence="5 6">
    <name type="scientific">Dyadobacter koreensis</name>
    <dbReference type="NCBI Taxonomy" id="408657"/>
    <lineage>
        <taxon>Bacteria</taxon>
        <taxon>Pseudomonadati</taxon>
        <taxon>Bacteroidota</taxon>
        <taxon>Cytophagia</taxon>
        <taxon>Cytophagales</taxon>
        <taxon>Spirosomataceae</taxon>
        <taxon>Dyadobacter</taxon>
    </lineage>
</organism>
<reference evidence="5 6" key="1">
    <citation type="submission" date="2016-10" db="EMBL/GenBank/DDBJ databases">
        <authorList>
            <person name="de Groot N.N."/>
        </authorList>
    </citation>
    <scope>NUCLEOTIDE SEQUENCE [LARGE SCALE GENOMIC DNA]</scope>
    <source>
        <strain evidence="5 6">DSM 19938</strain>
    </source>
</reference>
<dbReference type="STRING" id="408657.SAMN04487995_4005"/>
<proteinExistence type="predicted"/>
<evidence type="ECO:0000259" key="4">
    <source>
        <dbReference type="PROSITE" id="PS51000"/>
    </source>
</evidence>
<dbReference type="GO" id="GO:0003700">
    <property type="term" value="F:DNA-binding transcription factor activity"/>
    <property type="evidence" value="ECO:0007669"/>
    <property type="project" value="InterPro"/>
</dbReference>
<accession>A0A1H6XJA1</accession>
<gene>
    <name evidence="5" type="ORF">SAMN04487995_4005</name>
</gene>
<dbReference type="Proteomes" id="UP000199532">
    <property type="component" value="Unassembled WGS sequence"/>
</dbReference>
<dbReference type="PROSITE" id="PS00894">
    <property type="entry name" value="HTH_DEOR_1"/>
    <property type="match status" value="1"/>
</dbReference>
<keyword evidence="6" id="KW-1185">Reference proteome</keyword>
<dbReference type="InterPro" id="IPR036390">
    <property type="entry name" value="WH_DNA-bd_sf"/>
</dbReference>
<name>A0A1H6XJA1_9BACT</name>
<dbReference type="SUPFAM" id="SSF100950">
    <property type="entry name" value="NagB/RpiA/CoA transferase-like"/>
    <property type="match status" value="1"/>
</dbReference>
<dbReference type="AlphaFoldDB" id="A0A1H6XJA1"/>
<feature type="domain" description="HTH deoR-type" evidence="4">
    <location>
        <begin position="11"/>
        <end position="66"/>
    </location>
</feature>
<dbReference type="PROSITE" id="PS51000">
    <property type="entry name" value="HTH_DEOR_2"/>
    <property type="match status" value="1"/>
</dbReference>
<dbReference type="EMBL" id="FNXY01000006">
    <property type="protein sequence ID" value="SEJ29181.1"/>
    <property type="molecule type" value="Genomic_DNA"/>
</dbReference>
<keyword evidence="2" id="KW-0238">DNA-binding</keyword>
<dbReference type="Gene3D" id="1.10.10.10">
    <property type="entry name" value="Winged helix-like DNA-binding domain superfamily/Winged helix DNA-binding domain"/>
    <property type="match status" value="1"/>
</dbReference>
<dbReference type="PRINTS" id="PR00037">
    <property type="entry name" value="HTHLACR"/>
</dbReference>
<dbReference type="InterPro" id="IPR050313">
    <property type="entry name" value="Carb_Metab_HTH_regulators"/>
</dbReference>
<dbReference type="InterPro" id="IPR037171">
    <property type="entry name" value="NagB/RpiA_transferase-like"/>
</dbReference>
<dbReference type="SUPFAM" id="SSF46785">
    <property type="entry name" value="Winged helix' DNA-binding domain"/>
    <property type="match status" value="1"/>
</dbReference>